<feature type="compositionally biased region" description="Basic and acidic residues" evidence="15">
    <location>
        <begin position="543"/>
        <end position="552"/>
    </location>
</feature>
<dbReference type="AlphaFoldDB" id="I0Z802"/>
<dbReference type="PANTHER" id="PTHR45792:SF8">
    <property type="entry name" value="DIACYLGLYCEROL LIPASE-ALPHA"/>
    <property type="match status" value="1"/>
</dbReference>
<evidence type="ECO:0000259" key="16">
    <source>
        <dbReference type="Pfam" id="PF01764"/>
    </source>
</evidence>
<feature type="region of interest" description="Disordered" evidence="15">
    <location>
        <begin position="792"/>
        <end position="812"/>
    </location>
</feature>
<evidence type="ECO:0000256" key="5">
    <source>
        <dbReference type="ARBA" id="ARBA00022692"/>
    </source>
</evidence>
<keyword evidence="10" id="KW-1133">Transmembrane helix</keyword>
<feature type="region of interest" description="Disordered" evidence="15">
    <location>
        <begin position="502"/>
        <end position="529"/>
    </location>
</feature>
<evidence type="ECO:0000256" key="14">
    <source>
        <dbReference type="ARBA" id="ARBA00026104"/>
    </source>
</evidence>
<dbReference type="PANTHER" id="PTHR45792">
    <property type="entry name" value="DIACYLGLYCEROL LIPASE HOMOLOG-RELATED"/>
    <property type="match status" value="1"/>
</dbReference>
<evidence type="ECO:0000256" key="4">
    <source>
        <dbReference type="ARBA" id="ARBA00022553"/>
    </source>
</evidence>
<evidence type="ECO:0000256" key="15">
    <source>
        <dbReference type="SAM" id="MobiDB-lite"/>
    </source>
</evidence>
<keyword evidence="4" id="KW-0597">Phosphoprotein</keyword>
<proteinExistence type="predicted"/>
<keyword evidence="18" id="KW-1185">Reference proteome</keyword>
<evidence type="ECO:0000313" key="18">
    <source>
        <dbReference type="Proteomes" id="UP000007264"/>
    </source>
</evidence>
<evidence type="ECO:0000256" key="6">
    <source>
        <dbReference type="ARBA" id="ARBA00022723"/>
    </source>
</evidence>
<dbReference type="InterPro" id="IPR002921">
    <property type="entry name" value="Fungal_lipase-type"/>
</dbReference>
<keyword evidence="9" id="KW-0442">Lipid degradation</keyword>
<dbReference type="EMBL" id="AGSI01000002">
    <property type="protein sequence ID" value="EIE26771.1"/>
    <property type="molecule type" value="Genomic_DNA"/>
</dbReference>
<comment type="caution">
    <text evidence="17">The sequence shown here is derived from an EMBL/GenBank/DDBJ whole genome shotgun (WGS) entry which is preliminary data.</text>
</comment>
<dbReference type="GO" id="GO:0016298">
    <property type="term" value="F:lipase activity"/>
    <property type="evidence" value="ECO:0007669"/>
    <property type="project" value="TreeGrafter"/>
</dbReference>
<keyword evidence="12" id="KW-0472">Membrane</keyword>
<protein>
    <recommendedName>
        <fullName evidence="14">sn-1-specific diacylglycerol lipase</fullName>
        <ecNumber evidence="14">3.1.1.116</ecNumber>
    </recommendedName>
</protein>
<feature type="region of interest" description="Disordered" evidence="15">
    <location>
        <begin position="631"/>
        <end position="651"/>
    </location>
</feature>
<dbReference type="eggNOG" id="KOG2088">
    <property type="taxonomic scope" value="Eukaryota"/>
</dbReference>
<dbReference type="GeneID" id="17044781"/>
<feature type="domain" description="Fungal lipase-type" evidence="16">
    <location>
        <begin position="279"/>
        <end position="412"/>
    </location>
</feature>
<feature type="region of interest" description="Disordered" evidence="15">
    <location>
        <begin position="677"/>
        <end position="753"/>
    </location>
</feature>
<feature type="region of interest" description="Disordered" evidence="15">
    <location>
        <begin position="543"/>
        <end position="585"/>
    </location>
</feature>
<keyword evidence="8" id="KW-0106">Calcium</keyword>
<name>I0Z802_COCSC</name>
<evidence type="ECO:0000256" key="12">
    <source>
        <dbReference type="ARBA" id="ARBA00023136"/>
    </source>
</evidence>
<dbReference type="OrthoDB" id="438440at2759"/>
<organism evidence="17 18">
    <name type="scientific">Coccomyxa subellipsoidea (strain C-169)</name>
    <name type="common">Green microalga</name>
    <dbReference type="NCBI Taxonomy" id="574566"/>
    <lineage>
        <taxon>Eukaryota</taxon>
        <taxon>Viridiplantae</taxon>
        <taxon>Chlorophyta</taxon>
        <taxon>core chlorophytes</taxon>
        <taxon>Trebouxiophyceae</taxon>
        <taxon>Trebouxiophyceae incertae sedis</taxon>
        <taxon>Coccomyxaceae</taxon>
        <taxon>Coccomyxa</taxon>
        <taxon>Coccomyxa subellipsoidea</taxon>
    </lineage>
</organism>
<accession>I0Z802</accession>
<dbReference type="Gene3D" id="3.40.50.1820">
    <property type="entry name" value="alpha/beta hydrolase"/>
    <property type="match status" value="1"/>
</dbReference>
<evidence type="ECO:0000256" key="8">
    <source>
        <dbReference type="ARBA" id="ARBA00022837"/>
    </source>
</evidence>
<comment type="cofactor">
    <cofactor evidence="1">
        <name>Ca(2+)</name>
        <dbReference type="ChEBI" id="CHEBI:29108"/>
    </cofactor>
</comment>
<dbReference type="InterPro" id="IPR029058">
    <property type="entry name" value="AB_hydrolase_fold"/>
</dbReference>
<dbReference type="Pfam" id="PF01764">
    <property type="entry name" value="Lipase_3"/>
    <property type="match status" value="1"/>
</dbReference>
<dbReference type="GO" id="GO:0005886">
    <property type="term" value="C:plasma membrane"/>
    <property type="evidence" value="ECO:0007669"/>
    <property type="project" value="UniProtKB-SubCell"/>
</dbReference>
<dbReference type="SUPFAM" id="SSF53474">
    <property type="entry name" value="alpha/beta-Hydrolases"/>
    <property type="match status" value="1"/>
</dbReference>
<feature type="compositionally biased region" description="Polar residues" evidence="15">
    <location>
        <begin position="692"/>
        <end position="714"/>
    </location>
</feature>
<evidence type="ECO:0000256" key="7">
    <source>
        <dbReference type="ARBA" id="ARBA00022801"/>
    </source>
</evidence>
<sequence>MIENVEEAFENQRYFGPVGWQAPGLLDRSAWTDDEGKPVNAEPIPSDLSSNVWDLAPGVPSARGSVVTAGRRFCQEEIVAPSSKLISLRVRKRTELEKRKAAVMKLVGLMTSMFRRRHFYEVLPMDPVAWPLLLAAHREALRTSMAEQAVLSRIDPSTMQPPAAKASFSPPACSGELSEQGAPQTLLQALLCGAMHSRAAYGYAMAAGHLSSLLNFALLQTVHQFDFCAAGGASGEANNEAVLKLAGVRPGHLLLAEWNNSIGRPCHYVAADLANHCIVVAIRGSLEVGDMLSDVTAAPMEMTLLGVQGKVHEGMMAAATFVHCNTAEALEAAAQQFPGWPVLVTGHSYGGGVAAILAALLRDGGAPPGLGPISCIALGCAAVFSLELAKMVTPFTTSVVYGADVVPRLSAASVEGAFLELAAASPVRTAAAKFGRQVTSTLEGLKVDWKVATKGPKFAGDRFPGQRGLTSLLTMAENSDAYSAAAQTALAAARFAGYRTTEDAETGGDGVELSNINGGAATPQPPATPSLAPGAVVSAGDFAQHERDRGGEAESYPAADGVMDGATRSPTDRAVGTSESGDDDQHLVTSEEVADARAQAAVAAAKYGGSEHPEPLFMPGQVLWVIPPEEATEDALSSTDEEASPGPVMGPAFEVTMQSVEEQARLNADAMQAAARAGQAADALGPGRRASGSPSASTPNAAMCSDNSPEQSNPEALGSSVAAEQRGRKSSLDRKTVRQPELQPFCSPRKAARQRLSERSAACARAELVRGQNAEDPDLHAEDEAAARLLEEEWTGKGRAQGSEGGSRADKRRPVLAQVDRRLFGRILFSFDTMPHHLPDTYLTALQEL</sequence>
<dbReference type="Proteomes" id="UP000007264">
    <property type="component" value="Unassembled WGS sequence"/>
</dbReference>
<gene>
    <name evidence="17" type="ORF">COCSUDRAFT_64651</name>
</gene>
<evidence type="ECO:0000313" key="17">
    <source>
        <dbReference type="EMBL" id="EIE26771.1"/>
    </source>
</evidence>
<evidence type="ECO:0000256" key="3">
    <source>
        <dbReference type="ARBA" id="ARBA00022475"/>
    </source>
</evidence>
<evidence type="ECO:0000256" key="10">
    <source>
        <dbReference type="ARBA" id="ARBA00022989"/>
    </source>
</evidence>
<keyword evidence="6" id="KW-0479">Metal-binding</keyword>
<dbReference type="InterPro" id="IPR052214">
    <property type="entry name" value="DAG_Lipase-Related"/>
</dbReference>
<feature type="compositionally biased region" description="Basic and acidic residues" evidence="15">
    <location>
        <begin position="725"/>
        <end position="738"/>
    </location>
</feature>
<comment type="catalytic activity">
    <reaction evidence="13">
        <text>a 1,2-diacyl-sn-glycerol + H2O = a 2-acylglycerol + a fatty acid + H(+)</text>
        <dbReference type="Rhea" id="RHEA:33275"/>
        <dbReference type="ChEBI" id="CHEBI:15377"/>
        <dbReference type="ChEBI" id="CHEBI:15378"/>
        <dbReference type="ChEBI" id="CHEBI:17389"/>
        <dbReference type="ChEBI" id="CHEBI:17815"/>
        <dbReference type="ChEBI" id="CHEBI:28868"/>
        <dbReference type="EC" id="3.1.1.116"/>
    </reaction>
    <physiologicalReaction direction="left-to-right" evidence="13">
        <dbReference type="Rhea" id="RHEA:33276"/>
    </physiologicalReaction>
</comment>
<keyword evidence="7" id="KW-0378">Hydrolase</keyword>
<evidence type="ECO:0000256" key="13">
    <source>
        <dbReference type="ARBA" id="ARBA00024531"/>
    </source>
</evidence>
<keyword evidence="5" id="KW-0812">Transmembrane</keyword>
<dbReference type="GO" id="GO:0016042">
    <property type="term" value="P:lipid catabolic process"/>
    <property type="evidence" value="ECO:0007669"/>
    <property type="project" value="UniProtKB-KW"/>
</dbReference>
<keyword evidence="11" id="KW-0443">Lipid metabolism</keyword>
<dbReference type="KEGG" id="csl:COCSUDRAFT_64651"/>
<dbReference type="GO" id="GO:0046872">
    <property type="term" value="F:metal ion binding"/>
    <property type="evidence" value="ECO:0007669"/>
    <property type="project" value="UniProtKB-KW"/>
</dbReference>
<dbReference type="CDD" id="cd00519">
    <property type="entry name" value="Lipase_3"/>
    <property type="match status" value="1"/>
</dbReference>
<evidence type="ECO:0000256" key="2">
    <source>
        <dbReference type="ARBA" id="ARBA00004651"/>
    </source>
</evidence>
<evidence type="ECO:0000256" key="9">
    <source>
        <dbReference type="ARBA" id="ARBA00022963"/>
    </source>
</evidence>
<evidence type="ECO:0000256" key="1">
    <source>
        <dbReference type="ARBA" id="ARBA00001913"/>
    </source>
</evidence>
<keyword evidence="3" id="KW-1003">Cell membrane</keyword>
<dbReference type="EC" id="3.1.1.116" evidence="14"/>
<comment type="subcellular location">
    <subcellularLocation>
        <location evidence="2">Cell membrane</location>
        <topology evidence="2">Multi-pass membrane protein</topology>
    </subcellularLocation>
</comment>
<dbReference type="RefSeq" id="XP_005651315.1">
    <property type="nucleotide sequence ID" value="XM_005651258.1"/>
</dbReference>
<evidence type="ECO:0000256" key="11">
    <source>
        <dbReference type="ARBA" id="ARBA00023098"/>
    </source>
</evidence>
<reference evidence="17 18" key="1">
    <citation type="journal article" date="2012" name="Genome Biol.">
        <title>The genome of the polar eukaryotic microalga coccomyxa subellipsoidea reveals traits of cold adaptation.</title>
        <authorList>
            <person name="Blanc G."/>
            <person name="Agarkova I."/>
            <person name="Grimwood J."/>
            <person name="Kuo A."/>
            <person name="Brueggeman A."/>
            <person name="Dunigan D."/>
            <person name="Gurnon J."/>
            <person name="Ladunga I."/>
            <person name="Lindquist E."/>
            <person name="Lucas S."/>
            <person name="Pangilinan J."/>
            <person name="Proschold T."/>
            <person name="Salamov A."/>
            <person name="Schmutz J."/>
            <person name="Weeks D."/>
            <person name="Yamada T."/>
            <person name="Claverie J.M."/>
            <person name="Grigoriev I."/>
            <person name="Van Etten J."/>
            <person name="Lomsadze A."/>
            <person name="Borodovsky M."/>
        </authorList>
    </citation>
    <scope>NUCLEOTIDE SEQUENCE [LARGE SCALE GENOMIC DNA]</scope>
    <source>
        <strain evidence="17 18">C-169</strain>
    </source>
</reference>